<evidence type="ECO:0000313" key="2">
    <source>
        <dbReference type="Proteomes" id="UP000008064"/>
    </source>
</evidence>
<organism evidence="2">
    <name type="scientific">Serpula lacrymans var. lacrymans (strain S7.9)</name>
    <name type="common">Dry rot fungus</name>
    <dbReference type="NCBI Taxonomy" id="578457"/>
    <lineage>
        <taxon>Eukaryota</taxon>
        <taxon>Fungi</taxon>
        <taxon>Dikarya</taxon>
        <taxon>Basidiomycota</taxon>
        <taxon>Agaricomycotina</taxon>
        <taxon>Agaricomycetes</taxon>
        <taxon>Agaricomycetidae</taxon>
        <taxon>Boletales</taxon>
        <taxon>Coniophorineae</taxon>
        <taxon>Serpulaceae</taxon>
        <taxon>Serpula</taxon>
    </lineage>
</organism>
<evidence type="ECO:0000313" key="1">
    <source>
        <dbReference type="EMBL" id="EGO18459.1"/>
    </source>
</evidence>
<sequence length="54" mass="6121">MALLLLLLYLRVYVVGTLLWLDKLLPATSLALHKLGMKMQVTRTGRHREMSGPT</sequence>
<protein>
    <submittedName>
        <fullName evidence="1">Uncharacterized protein</fullName>
    </submittedName>
</protein>
<proteinExistence type="predicted"/>
<dbReference type="KEGG" id="sla:SERLADRAFT_481129"/>
<dbReference type="Proteomes" id="UP000008064">
    <property type="component" value="Unassembled WGS sequence"/>
</dbReference>
<dbReference type="HOGENOM" id="CLU_3051870_0_0_1"/>
<dbReference type="RefSeq" id="XP_007324832.1">
    <property type="nucleotide sequence ID" value="XM_007324770.1"/>
</dbReference>
<accession>F8PEK8</accession>
<dbReference type="EMBL" id="GL945449">
    <property type="protein sequence ID" value="EGO18459.1"/>
    <property type="molecule type" value="Genomic_DNA"/>
</dbReference>
<reference evidence="2" key="1">
    <citation type="journal article" date="2011" name="Science">
        <title>The plant cell wall-decomposing machinery underlies the functional diversity of forest fungi.</title>
        <authorList>
            <person name="Eastwood D.C."/>
            <person name="Floudas D."/>
            <person name="Binder M."/>
            <person name="Majcherczyk A."/>
            <person name="Schneider P."/>
            <person name="Aerts A."/>
            <person name="Asiegbu F.O."/>
            <person name="Baker S.E."/>
            <person name="Barry K."/>
            <person name="Bendiksby M."/>
            <person name="Blumentritt M."/>
            <person name="Coutinho P.M."/>
            <person name="Cullen D."/>
            <person name="de Vries R.P."/>
            <person name="Gathman A."/>
            <person name="Goodell B."/>
            <person name="Henrissat B."/>
            <person name="Ihrmark K."/>
            <person name="Kauserud H."/>
            <person name="Kohler A."/>
            <person name="LaButti K."/>
            <person name="Lapidus A."/>
            <person name="Lavin J.L."/>
            <person name="Lee Y.-H."/>
            <person name="Lindquist E."/>
            <person name="Lilly W."/>
            <person name="Lucas S."/>
            <person name="Morin E."/>
            <person name="Murat C."/>
            <person name="Oguiza J.A."/>
            <person name="Park J."/>
            <person name="Pisabarro A.G."/>
            <person name="Riley R."/>
            <person name="Rosling A."/>
            <person name="Salamov A."/>
            <person name="Schmidt O."/>
            <person name="Schmutz J."/>
            <person name="Skrede I."/>
            <person name="Stenlid J."/>
            <person name="Wiebenga A."/>
            <person name="Xie X."/>
            <person name="Kuees U."/>
            <person name="Hibbett D.S."/>
            <person name="Hoffmeister D."/>
            <person name="Hoegberg N."/>
            <person name="Martin F."/>
            <person name="Grigoriev I.V."/>
            <person name="Watkinson S.C."/>
        </authorList>
    </citation>
    <scope>NUCLEOTIDE SEQUENCE [LARGE SCALE GENOMIC DNA]</scope>
    <source>
        <strain evidence="2">S7.9</strain>
    </source>
</reference>
<name>F8PEK8_SERL9</name>
<gene>
    <name evidence="1" type="ORF">SERLADRAFT_481129</name>
</gene>
<dbReference type="GeneID" id="18821643"/>
<dbReference type="AlphaFoldDB" id="F8PEK8"/>